<protein>
    <submittedName>
        <fullName evidence="12">ABC transporter</fullName>
    </submittedName>
</protein>
<dbReference type="PANTHER" id="PTHR43394:SF1">
    <property type="entry name" value="ATP-BINDING CASSETTE SUB-FAMILY B MEMBER 10, MITOCHONDRIAL"/>
    <property type="match status" value="1"/>
</dbReference>
<dbReference type="GO" id="GO:0005886">
    <property type="term" value="C:plasma membrane"/>
    <property type="evidence" value="ECO:0007669"/>
    <property type="project" value="UniProtKB-SubCell"/>
</dbReference>
<dbReference type="SMART" id="SM00382">
    <property type="entry name" value="AAA"/>
    <property type="match status" value="1"/>
</dbReference>
<dbReference type="GO" id="GO:0015421">
    <property type="term" value="F:ABC-type oligopeptide transporter activity"/>
    <property type="evidence" value="ECO:0007669"/>
    <property type="project" value="TreeGrafter"/>
</dbReference>
<name>A0A2T3FX00_9FIRM</name>
<feature type="transmembrane region" description="Helical" evidence="9">
    <location>
        <begin position="63"/>
        <end position="85"/>
    </location>
</feature>
<keyword evidence="8 9" id="KW-0472">Membrane</keyword>
<evidence type="ECO:0000256" key="4">
    <source>
        <dbReference type="ARBA" id="ARBA00022692"/>
    </source>
</evidence>
<keyword evidence="7 9" id="KW-1133">Transmembrane helix</keyword>
<dbReference type="Gene3D" id="1.20.1560.10">
    <property type="entry name" value="ABC transporter type 1, transmembrane domain"/>
    <property type="match status" value="2"/>
</dbReference>
<keyword evidence="6" id="KW-0067">ATP-binding</keyword>
<sequence>MKEGTMKRLLKMLWSKYKIHLIVVVLCIIGNALFNVQGTMFMQTLIDDYIVPLLKSSSPDFSGLLHALIRVACLYACGVVCAFTFNRIMVYVTQGFLRDLRIDMFEHMESLPIRYFDRTPHGDTMSVYTNDIDTLRQLISQSIPQLISSCMTIVTTFVSMIILNIPLTVLSICMLMIMLVVSRKLGSLSGKFFVKQQNDLGKVNGYIEEMISGQKVVKVFNHEEQAIADFRKLNDELRESAYQAHKFANILMPVTVQLGNVSYIICAIVGAILALNGHFSLTIGTLVAFLTLNKSFNQPIGQISQQINAVAMAQAGAGRIFDLLDQESEDDQGVVTLCRVETVDGKMVETDKRTGHWAWKHPRKDGQVELVEMKGDIRLEGVDFGYFDDRMVLHNVDVYANPGEKIAFVGATGAGKTTITNLINRFYDIQKGSITYDGIDIKLIKKDDLRRSLGVVLQDTHLFTGTVMDNIRYGRLDATDEECIEAAKLANADLFVKHLPEGYQTMLTGDGANLSQGQRQLLAIARAAVANPPALILDEATSSIDSRTEKLVQDGMDKLMHGRTTLVIAHRLSTIKNSDCIMVLEQGHIIERGNHQSLIKEKGKYYQLYTGAIEMD</sequence>
<evidence type="ECO:0000256" key="7">
    <source>
        <dbReference type="ARBA" id="ARBA00022989"/>
    </source>
</evidence>
<dbReference type="InterPro" id="IPR017871">
    <property type="entry name" value="ABC_transporter-like_CS"/>
</dbReference>
<dbReference type="AlphaFoldDB" id="A0A2T3FX00"/>
<dbReference type="InterPro" id="IPR011527">
    <property type="entry name" value="ABC1_TM_dom"/>
</dbReference>
<feature type="domain" description="ABC transporter" evidence="10">
    <location>
        <begin position="377"/>
        <end position="611"/>
    </location>
</feature>
<dbReference type="FunFam" id="3.40.50.300:FF:000287">
    <property type="entry name" value="Multidrug ABC transporter ATP-binding protein"/>
    <property type="match status" value="1"/>
</dbReference>
<dbReference type="PROSITE" id="PS50893">
    <property type="entry name" value="ABC_TRANSPORTER_2"/>
    <property type="match status" value="1"/>
</dbReference>
<feature type="transmembrane region" description="Helical" evidence="9">
    <location>
        <begin position="21"/>
        <end position="43"/>
    </location>
</feature>
<reference evidence="12 13" key="1">
    <citation type="journal article" date="2019" name="Int. J. Syst. Evol. Microbiol.">
        <title>Faecalibacillus intestinalis gen. nov., sp. nov. and Faecalibacillus faecis sp. nov., isolated from human faeces.</title>
        <authorList>
            <person name="Seo B."/>
            <person name="Jeon K."/>
            <person name="Baek I."/>
            <person name="Lee Y.M."/>
            <person name="Baek K."/>
            <person name="Ko G."/>
        </authorList>
    </citation>
    <scope>NUCLEOTIDE SEQUENCE [LARGE SCALE GENOMIC DNA]</scope>
    <source>
        <strain evidence="12 13">SNUG30099</strain>
    </source>
</reference>
<dbReference type="InterPro" id="IPR027417">
    <property type="entry name" value="P-loop_NTPase"/>
</dbReference>
<dbReference type="RefSeq" id="WP_107030220.1">
    <property type="nucleotide sequence ID" value="NZ_JADPGJ010000012.1"/>
</dbReference>
<dbReference type="GO" id="GO:0005524">
    <property type="term" value="F:ATP binding"/>
    <property type="evidence" value="ECO:0007669"/>
    <property type="project" value="UniProtKB-KW"/>
</dbReference>
<dbReference type="Pfam" id="PF00664">
    <property type="entry name" value="ABC_membrane"/>
    <property type="match status" value="1"/>
</dbReference>
<dbReference type="InterPro" id="IPR003439">
    <property type="entry name" value="ABC_transporter-like_ATP-bd"/>
</dbReference>
<dbReference type="SUPFAM" id="SSF52540">
    <property type="entry name" value="P-loop containing nucleoside triphosphate hydrolases"/>
    <property type="match status" value="1"/>
</dbReference>
<evidence type="ECO:0000259" key="11">
    <source>
        <dbReference type="PROSITE" id="PS50929"/>
    </source>
</evidence>
<keyword evidence="13" id="KW-1185">Reference proteome</keyword>
<keyword evidence="4 9" id="KW-0812">Transmembrane</keyword>
<accession>A0A2T3FX00</accession>
<evidence type="ECO:0000256" key="5">
    <source>
        <dbReference type="ARBA" id="ARBA00022741"/>
    </source>
</evidence>
<evidence type="ECO:0000313" key="12">
    <source>
        <dbReference type="EMBL" id="PST39824.1"/>
    </source>
</evidence>
<dbReference type="EMBL" id="PYLQ01000015">
    <property type="protein sequence ID" value="PST39824.1"/>
    <property type="molecule type" value="Genomic_DNA"/>
</dbReference>
<dbReference type="PROSITE" id="PS00211">
    <property type="entry name" value="ABC_TRANSPORTER_1"/>
    <property type="match status" value="1"/>
</dbReference>
<evidence type="ECO:0000313" key="13">
    <source>
        <dbReference type="Proteomes" id="UP000240974"/>
    </source>
</evidence>
<feature type="domain" description="ABC transmembrane type-1" evidence="11">
    <location>
        <begin position="22"/>
        <end position="312"/>
    </location>
</feature>
<organism evidence="12 13">
    <name type="scientific">Faecalibacillus intestinalis</name>
    <dbReference type="NCBI Taxonomy" id="1982626"/>
    <lineage>
        <taxon>Bacteria</taxon>
        <taxon>Bacillati</taxon>
        <taxon>Bacillota</taxon>
        <taxon>Erysipelotrichia</taxon>
        <taxon>Erysipelotrichales</taxon>
        <taxon>Coprobacillaceae</taxon>
        <taxon>Faecalibacillus</taxon>
    </lineage>
</organism>
<dbReference type="SUPFAM" id="SSF90123">
    <property type="entry name" value="ABC transporter transmembrane region"/>
    <property type="match status" value="1"/>
</dbReference>
<dbReference type="CDD" id="cd18547">
    <property type="entry name" value="ABC_6TM_Tm288_like"/>
    <property type="match status" value="1"/>
</dbReference>
<dbReference type="InterPro" id="IPR036640">
    <property type="entry name" value="ABC1_TM_sf"/>
</dbReference>
<dbReference type="Gene3D" id="3.40.50.300">
    <property type="entry name" value="P-loop containing nucleotide triphosphate hydrolases"/>
    <property type="match status" value="1"/>
</dbReference>
<evidence type="ECO:0000256" key="3">
    <source>
        <dbReference type="ARBA" id="ARBA00022475"/>
    </source>
</evidence>
<keyword evidence="2" id="KW-0813">Transport</keyword>
<keyword evidence="3" id="KW-1003">Cell membrane</keyword>
<dbReference type="GO" id="GO:0016887">
    <property type="term" value="F:ATP hydrolysis activity"/>
    <property type="evidence" value="ECO:0007669"/>
    <property type="project" value="InterPro"/>
</dbReference>
<dbReference type="Pfam" id="PF00005">
    <property type="entry name" value="ABC_tran"/>
    <property type="match status" value="1"/>
</dbReference>
<feature type="transmembrane region" description="Helical" evidence="9">
    <location>
        <begin position="146"/>
        <end position="179"/>
    </location>
</feature>
<comment type="caution">
    <text evidence="12">The sequence shown here is derived from an EMBL/GenBank/DDBJ whole genome shotgun (WGS) entry which is preliminary data.</text>
</comment>
<evidence type="ECO:0000256" key="6">
    <source>
        <dbReference type="ARBA" id="ARBA00022840"/>
    </source>
</evidence>
<evidence type="ECO:0000256" key="9">
    <source>
        <dbReference type="SAM" id="Phobius"/>
    </source>
</evidence>
<dbReference type="InterPro" id="IPR039421">
    <property type="entry name" value="Type_1_exporter"/>
</dbReference>
<proteinExistence type="predicted"/>
<dbReference type="FunFam" id="1.20.1560.10:FF:000011">
    <property type="entry name" value="Multidrug ABC transporter ATP-binding protein"/>
    <property type="match status" value="1"/>
</dbReference>
<evidence type="ECO:0000259" key="10">
    <source>
        <dbReference type="PROSITE" id="PS50893"/>
    </source>
</evidence>
<dbReference type="PANTHER" id="PTHR43394">
    <property type="entry name" value="ATP-DEPENDENT PERMEASE MDL1, MITOCHONDRIAL"/>
    <property type="match status" value="1"/>
</dbReference>
<comment type="subcellular location">
    <subcellularLocation>
        <location evidence="1">Cell membrane</location>
        <topology evidence="1">Multi-pass membrane protein</topology>
    </subcellularLocation>
</comment>
<dbReference type="Proteomes" id="UP000240974">
    <property type="component" value="Unassembled WGS sequence"/>
</dbReference>
<evidence type="ECO:0000256" key="1">
    <source>
        <dbReference type="ARBA" id="ARBA00004651"/>
    </source>
</evidence>
<keyword evidence="5" id="KW-0547">Nucleotide-binding</keyword>
<evidence type="ECO:0000256" key="2">
    <source>
        <dbReference type="ARBA" id="ARBA00022448"/>
    </source>
</evidence>
<gene>
    <name evidence="12" type="ORF">C7U54_10075</name>
</gene>
<dbReference type="CDD" id="cd03254">
    <property type="entry name" value="ABCC_Glucan_exporter_like"/>
    <property type="match status" value="1"/>
</dbReference>
<evidence type="ECO:0000256" key="8">
    <source>
        <dbReference type="ARBA" id="ARBA00023136"/>
    </source>
</evidence>
<dbReference type="PROSITE" id="PS50929">
    <property type="entry name" value="ABC_TM1F"/>
    <property type="match status" value="1"/>
</dbReference>
<dbReference type="InterPro" id="IPR003593">
    <property type="entry name" value="AAA+_ATPase"/>
</dbReference>